<evidence type="ECO:0000256" key="1">
    <source>
        <dbReference type="SAM" id="MobiDB-lite"/>
    </source>
</evidence>
<dbReference type="EMBL" id="KZ084089">
    <property type="protein sequence ID" value="OSD06932.1"/>
    <property type="molecule type" value="Genomic_DNA"/>
</dbReference>
<accession>A0A1Y2J407</accession>
<proteinExistence type="predicted"/>
<gene>
    <name evidence="2" type="ORF">PYCCODRAFT_781819</name>
</gene>
<evidence type="ECO:0000313" key="2">
    <source>
        <dbReference type="EMBL" id="OSD06932.1"/>
    </source>
</evidence>
<dbReference type="Proteomes" id="UP000193067">
    <property type="component" value="Unassembled WGS sequence"/>
</dbReference>
<name>A0A1Y2J407_TRAC3</name>
<organism evidence="2 3">
    <name type="scientific">Trametes coccinea (strain BRFM310)</name>
    <name type="common">Pycnoporus coccineus</name>
    <dbReference type="NCBI Taxonomy" id="1353009"/>
    <lineage>
        <taxon>Eukaryota</taxon>
        <taxon>Fungi</taxon>
        <taxon>Dikarya</taxon>
        <taxon>Basidiomycota</taxon>
        <taxon>Agaricomycotina</taxon>
        <taxon>Agaricomycetes</taxon>
        <taxon>Polyporales</taxon>
        <taxon>Polyporaceae</taxon>
        <taxon>Trametes</taxon>
    </lineage>
</organism>
<keyword evidence="3" id="KW-1185">Reference proteome</keyword>
<reference evidence="2 3" key="1">
    <citation type="journal article" date="2015" name="Biotechnol. Biofuels">
        <title>Enhanced degradation of softwood versus hardwood by the white-rot fungus Pycnoporus coccineus.</title>
        <authorList>
            <person name="Couturier M."/>
            <person name="Navarro D."/>
            <person name="Chevret D."/>
            <person name="Henrissat B."/>
            <person name="Piumi F."/>
            <person name="Ruiz-Duenas F.J."/>
            <person name="Martinez A.T."/>
            <person name="Grigoriev I.V."/>
            <person name="Riley R."/>
            <person name="Lipzen A."/>
            <person name="Berrin J.G."/>
            <person name="Master E.R."/>
            <person name="Rosso M.N."/>
        </authorList>
    </citation>
    <scope>NUCLEOTIDE SEQUENCE [LARGE SCALE GENOMIC DNA]</scope>
    <source>
        <strain evidence="2 3">BRFM310</strain>
    </source>
</reference>
<evidence type="ECO:0000313" key="3">
    <source>
        <dbReference type="Proteomes" id="UP000193067"/>
    </source>
</evidence>
<feature type="compositionally biased region" description="Basic residues" evidence="1">
    <location>
        <begin position="13"/>
        <end position="22"/>
    </location>
</feature>
<sequence length="216" mass="24170">MATTRRSVENIGARHHRRRHATRSPSEVSRLFRADLLAHIAAQPDPSTAFNSQGMRQRPGGALTTVAHCPWRFPGAVRSLDLDYDATEASVAELQGQHCIFCKATNGASVIIACPSSPSPGIRRSGVMPARSTGSTKTAISNYQAGRRAHVVQLHECQVMMHSDKPWFKWHAYRPPGTCWYPSGSRRNFDRSMSQTSRRKAHRRWSGYVPINSRKH</sequence>
<dbReference type="AlphaFoldDB" id="A0A1Y2J407"/>
<feature type="region of interest" description="Disordered" evidence="1">
    <location>
        <begin position="1"/>
        <end position="26"/>
    </location>
</feature>
<protein>
    <submittedName>
        <fullName evidence="2">Uncharacterized protein</fullName>
    </submittedName>
</protein>